<dbReference type="InterPro" id="IPR036034">
    <property type="entry name" value="PDZ_sf"/>
</dbReference>
<dbReference type="PANTHER" id="PTHR43343:SF3">
    <property type="entry name" value="PROTEASE DO-LIKE 8, CHLOROPLASTIC"/>
    <property type="match status" value="1"/>
</dbReference>
<dbReference type="Pfam" id="PF13365">
    <property type="entry name" value="Trypsin_2"/>
    <property type="match status" value="1"/>
</dbReference>
<evidence type="ECO:0000259" key="6">
    <source>
        <dbReference type="SMART" id="SM00228"/>
    </source>
</evidence>
<dbReference type="InterPro" id="IPR001940">
    <property type="entry name" value="Peptidase_S1C"/>
</dbReference>
<gene>
    <name evidence="7" type="primary">htrC</name>
    <name evidence="7" type="ORF">GCM10008935_26030</name>
</gene>
<keyword evidence="5" id="KW-1133">Transmembrane helix</keyword>
<dbReference type="RefSeq" id="WP_343784239.1">
    <property type="nucleotide sequence ID" value="NZ_BAAACZ010000025.1"/>
</dbReference>
<keyword evidence="8" id="KW-1185">Reference proteome</keyword>
<dbReference type="PRINTS" id="PR00834">
    <property type="entry name" value="PROTEASES2C"/>
</dbReference>
<evidence type="ECO:0000256" key="2">
    <source>
        <dbReference type="ARBA" id="ARBA00022670"/>
    </source>
</evidence>
<name>A0ABN1A6X0_9BACI</name>
<evidence type="ECO:0000256" key="5">
    <source>
        <dbReference type="SAM" id="Phobius"/>
    </source>
</evidence>
<dbReference type="EMBL" id="BAAACZ010000025">
    <property type="protein sequence ID" value="GAA0468979.1"/>
    <property type="molecule type" value="Genomic_DNA"/>
</dbReference>
<dbReference type="SMART" id="SM00228">
    <property type="entry name" value="PDZ"/>
    <property type="match status" value="1"/>
</dbReference>
<accession>A0ABN1A6X0</accession>
<dbReference type="GO" id="GO:0008233">
    <property type="term" value="F:peptidase activity"/>
    <property type="evidence" value="ECO:0007669"/>
    <property type="project" value="UniProtKB-KW"/>
</dbReference>
<evidence type="ECO:0000313" key="8">
    <source>
        <dbReference type="Proteomes" id="UP001500740"/>
    </source>
</evidence>
<evidence type="ECO:0000256" key="1">
    <source>
        <dbReference type="ARBA" id="ARBA00010541"/>
    </source>
</evidence>
<feature type="transmembrane region" description="Helical" evidence="5">
    <location>
        <begin position="20"/>
        <end position="40"/>
    </location>
</feature>
<keyword evidence="2 7" id="KW-0645">Protease</keyword>
<dbReference type="SUPFAM" id="SSF50494">
    <property type="entry name" value="Trypsin-like serine proteases"/>
    <property type="match status" value="1"/>
</dbReference>
<evidence type="ECO:0000313" key="7">
    <source>
        <dbReference type="EMBL" id="GAA0468979.1"/>
    </source>
</evidence>
<evidence type="ECO:0000256" key="3">
    <source>
        <dbReference type="ARBA" id="ARBA00022801"/>
    </source>
</evidence>
<dbReference type="GO" id="GO:0006508">
    <property type="term" value="P:proteolysis"/>
    <property type="evidence" value="ECO:0007669"/>
    <property type="project" value="UniProtKB-KW"/>
</dbReference>
<feature type="domain" description="PDZ" evidence="6">
    <location>
        <begin position="275"/>
        <end position="391"/>
    </location>
</feature>
<dbReference type="Gene3D" id="2.30.42.10">
    <property type="match status" value="1"/>
</dbReference>
<comment type="caution">
    <text evidence="7">The sequence shown here is derived from an EMBL/GenBank/DDBJ whole genome shotgun (WGS) entry which is preliminary data.</text>
</comment>
<keyword evidence="5" id="KW-0812">Transmembrane</keyword>
<keyword evidence="3" id="KW-0378">Hydrolase</keyword>
<dbReference type="SUPFAM" id="SSF50156">
    <property type="entry name" value="PDZ domain-like"/>
    <property type="match status" value="1"/>
</dbReference>
<sequence>MGYYDDHMKPKKSKKSRPWFVAIVGAIIGSAIMLFALSIFSDTDVLSNNTNQNAGTVDENENDEATGEQRNIEVDVQSQTTEIVDDVSDAVVGVVNIQDQNIFGQQMEQDPDNAPTGSGVVYKHTDGMAYIVTNYHVIEGADQVEVVFSEEEQIEAEVIGGDMYSDLAVLRVEDTFVDQVIELGQSETINVGEPVLAIGNPLGLQFAGSVTQGIISGKDRLIPIDFTQNGIIDWQMEVIQTDAAINPGNSGGALVNMEGELIGINSMKIASPQLEGLGFAIPIDMASPIMEELEQQGAVTRSYLGISPYSLSDVAQYHLQNTLNLPSDVDSGVLVASVETVSPADQAGLEQYDVVIEMNGEEIDNVYELRQYLYNETNPGDELELTFYRNGELHETTLTLTSQEF</sequence>
<reference evidence="7 8" key="1">
    <citation type="journal article" date="2019" name="Int. J. Syst. Evol. Microbiol.">
        <title>The Global Catalogue of Microorganisms (GCM) 10K type strain sequencing project: providing services to taxonomists for standard genome sequencing and annotation.</title>
        <authorList>
            <consortium name="The Broad Institute Genomics Platform"/>
            <consortium name="The Broad Institute Genome Sequencing Center for Infectious Disease"/>
            <person name="Wu L."/>
            <person name="Ma J."/>
        </authorList>
    </citation>
    <scope>NUCLEOTIDE SEQUENCE [LARGE SCALE GENOMIC DNA]</scope>
    <source>
        <strain evidence="7 8">JCM 14193</strain>
    </source>
</reference>
<dbReference type="InterPro" id="IPR001478">
    <property type="entry name" value="PDZ"/>
</dbReference>
<comment type="similarity">
    <text evidence="1">Belongs to the peptidase S1C family.</text>
</comment>
<organism evidence="7 8">
    <name type="scientific">Alkalibacillus silvisoli</name>
    <dbReference type="NCBI Taxonomy" id="392823"/>
    <lineage>
        <taxon>Bacteria</taxon>
        <taxon>Bacillati</taxon>
        <taxon>Bacillota</taxon>
        <taxon>Bacilli</taxon>
        <taxon>Bacillales</taxon>
        <taxon>Bacillaceae</taxon>
        <taxon>Alkalibacillus</taxon>
    </lineage>
</organism>
<dbReference type="InterPro" id="IPR051201">
    <property type="entry name" value="Chloro_Bact_Ser_Proteases"/>
</dbReference>
<evidence type="ECO:0000256" key="4">
    <source>
        <dbReference type="ARBA" id="ARBA00022825"/>
    </source>
</evidence>
<dbReference type="Pfam" id="PF13180">
    <property type="entry name" value="PDZ_2"/>
    <property type="match status" value="1"/>
</dbReference>
<keyword evidence="5" id="KW-0472">Membrane</keyword>
<dbReference type="Gene3D" id="2.40.10.10">
    <property type="entry name" value="Trypsin-like serine proteases"/>
    <property type="match status" value="2"/>
</dbReference>
<proteinExistence type="inferred from homology"/>
<dbReference type="InterPro" id="IPR043504">
    <property type="entry name" value="Peptidase_S1_PA_chymotrypsin"/>
</dbReference>
<dbReference type="InterPro" id="IPR009003">
    <property type="entry name" value="Peptidase_S1_PA"/>
</dbReference>
<keyword evidence="4" id="KW-0720">Serine protease</keyword>
<dbReference type="PANTHER" id="PTHR43343">
    <property type="entry name" value="PEPTIDASE S12"/>
    <property type="match status" value="1"/>
</dbReference>
<dbReference type="Proteomes" id="UP001500740">
    <property type="component" value="Unassembled WGS sequence"/>
</dbReference>
<protein>
    <submittedName>
        <fullName evidence="7">Serine protease HtrC</fullName>
    </submittedName>
</protein>